<evidence type="ECO:0000313" key="2">
    <source>
        <dbReference type="EMBL" id="KAL3685157.1"/>
    </source>
</evidence>
<protein>
    <submittedName>
        <fullName evidence="2">Uncharacterized protein</fullName>
    </submittedName>
</protein>
<comment type="caution">
    <text evidence="2">The sequence shown here is derived from an EMBL/GenBank/DDBJ whole genome shotgun (WGS) entry which is preliminary data.</text>
</comment>
<feature type="compositionally biased region" description="Basic and acidic residues" evidence="1">
    <location>
        <begin position="96"/>
        <end position="105"/>
    </location>
</feature>
<evidence type="ECO:0000313" key="3">
    <source>
        <dbReference type="Proteomes" id="UP001633002"/>
    </source>
</evidence>
<accession>A0ABD3H0V1</accession>
<evidence type="ECO:0000256" key="1">
    <source>
        <dbReference type="SAM" id="MobiDB-lite"/>
    </source>
</evidence>
<gene>
    <name evidence="2" type="ORF">R1sor_003179</name>
</gene>
<feature type="region of interest" description="Disordered" evidence="1">
    <location>
        <begin position="75"/>
        <end position="105"/>
    </location>
</feature>
<sequence>MQREEETSRIMSVEEAITMKGPRLKQLAGKAPLHGVVFRVSTREFVSGFEELALCSEVLHISDEPTEEEVGILEVEEIEEEHEASNTTQESPEEPEPTRKTPKDTSKLVRMALQVLPPGILNFQGVEHFNSFVNMFENVCTARNIDVDNNKARSIRQCFVCSAQTCVKDES</sequence>
<organism evidence="2 3">
    <name type="scientific">Riccia sorocarpa</name>
    <dbReference type="NCBI Taxonomy" id="122646"/>
    <lineage>
        <taxon>Eukaryota</taxon>
        <taxon>Viridiplantae</taxon>
        <taxon>Streptophyta</taxon>
        <taxon>Embryophyta</taxon>
        <taxon>Marchantiophyta</taxon>
        <taxon>Marchantiopsida</taxon>
        <taxon>Marchantiidae</taxon>
        <taxon>Marchantiales</taxon>
        <taxon>Ricciaceae</taxon>
        <taxon>Riccia</taxon>
    </lineage>
</organism>
<keyword evidence="3" id="KW-1185">Reference proteome</keyword>
<dbReference type="AlphaFoldDB" id="A0ABD3H0V1"/>
<proteinExistence type="predicted"/>
<dbReference type="EMBL" id="JBJQOH010000006">
    <property type="protein sequence ID" value="KAL3685157.1"/>
    <property type="molecule type" value="Genomic_DNA"/>
</dbReference>
<name>A0ABD3H0V1_9MARC</name>
<dbReference type="Proteomes" id="UP001633002">
    <property type="component" value="Unassembled WGS sequence"/>
</dbReference>
<reference evidence="2 3" key="1">
    <citation type="submission" date="2024-09" db="EMBL/GenBank/DDBJ databases">
        <title>Chromosome-scale assembly of Riccia sorocarpa.</title>
        <authorList>
            <person name="Paukszto L."/>
        </authorList>
    </citation>
    <scope>NUCLEOTIDE SEQUENCE [LARGE SCALE GENOMIC DNA]</scope>
    <source>
        <strain evidence="2">LP-2024</strain>
        <tissue evidence="2">Aerial parts of the thallus</tissue>
    </source>
</reference>